<dbReference type="Pfam" id="PF07730">
    <property type="entry name" value="HisKA_3"/>
    <property type="match status" value="1"/>
</dbReference>
<evidence type="ECO:0000256" key="3">
    <source>
        <dbReference type="ARBA" id="ARBA00022553"/>
    </source>
</evidence>
<dbReference type="PROSITE" id="PS50109">
    <property type="entry name" value="HIS_KIN"/>
    <property type="match status" value="1"/>
</dbReference>
<feature type="coiled-coil region" evidence="10">
    <location>
        <begin position="427"/>
        <end position="458"/>
    </location>
</feature>
<evidence type="ECO:0000259" key="12">
    <source>
        <dbReference type="PROSITE" id="PS50109"/>
    </source>
</evidence>
<evidence type="ECO:0000256" key="2">
    <source>
        <dbReference type="ARBA" id="ARBA00012438"/>
    </source>
</evidence>
<dbReference type="SUPFAM" id="SSF55874">
    <property type="entry name" value="ATPase domain of HSP90 chaperone/DNA topoisomerase II/histidine kinase"/>
    <property type="match status" value="1"/>
</dbReference>
<dbReference type="SMART" id="SM00387">
    <property type="entry name" value="HATPase_c"/>
    <property type="match status" value="1"/>
</dbReference>
<protein>
    <recommendedName>
        <fullName evidence="2">histidine kinase</fullName>
        <ecNumber evidence="2">2.7.13.3</ecNumber>
    </recommendedName>
</protein>
<dbReference type="InterPro" id="IPR005467">
    <property type="entry name" value="His_kinase_dom"/>
</dbReference>
<keyword evidence="5" id="KW-0547">Nucleotide-binding</keyword>
<dbReference type="Proteomes" id="UP000599179">
    <property type="component" value="Unassembled WGS sequence"/>
</dbReference>
<keyword evidence="10" id="KW-0175">Coiled coil</keyword>
<comment type="caution">
    <text evidence="13">The sequence shown here is derived from an EMBL/GenBank/DDBJ whole genome shotgun (WGS) entry which is preliminary data.</text>
</comment>
<keyword evidence="4" id="KW-0808">Transferase</keyword>
<dbReference type="Pfam" id="PF13181">
    <property type="entry name" value="TPR_8"/>
    <property type="match status" value="1"/>
</dbReference>
<evidence type="ECO:0000256" key="5">
    <source>
        <dbReference type="ARBA" id="ARBA00022741"/>
    </source>
</evidence>
<evidence type="ECO:0000256" key="6">
    <source>
        <dbReference type="ARBA" id="ARBA00022777"/>
    </source>
</evidence>
<dbReference type="CDD" id="cd16917">
    <property type="entry name" value="HATPase_UhpB-NarQ-NarX-like"/>
    <property type="match status" value="1"/>
</dbReference>
<feature type="coiled-coil region" evidence="10">
    <location>
        <begin position="370"/>
        <end position="399"/>
    </location>
</feature>
<dbReference type="InterPro" id="IPR036890">
    <property type="entry name" value="HATPase_C_sf"/>
</dbReference>
<feature type="repeat" description="TPR" evidence="9">
    <location>
        <begin position="124"/>
        <end position="157"/>
    </location>
</feature>
<sequence>MKDLRAILLITYFIFCFGKSIGQSTQKIDRSWENYATSKNDSVRLRAANELAFHYIFNNPNIADSILKLELSNAKKNNLEFHFTELTNTRGVYYDVLGQKDSSKVYFERALNLSRKHNIQSLEVRCINNLGMFNWNNGQFKEALDYFYKALEYSKKINPDDDKGQSRYLSNIGLIYQELMQFEKAIEFHEKALAIRLKYDMTKDIAGSYNNMAICYKSFNDLDQAEKYIKLAIEFAEKADQPRLFYQFQGTYGNILNLQNKYEMAEKAYLTALNLPEEYLNYNRTKFITSSNLIDLYYNTRQFDKAKSVIQKAENFIHEDPSLYNYAESYYINGAKVYFALQDTEKADEYFEFYTGVKDSLFSNQNAKALADVEAKLKTKEKEAELAKTKTELLEKELKVRQQNLIIYGSIALIIVLILLSYFIIQSKQLKNKKIQKEAELKTALAKIELKNKLEEQRLRISRDLHDNIGSQLTFVISSLQFIQHQKTIQFEEVKTKLNQLSIFTRQTIHELRDTIWAMNKEMIELSDLIIRFKNFINQLDIKQNISVTTSDYNGEQFKSLQFSAISGIQIYRIVQEAVNNAIKHADSEDIKIHFEIHNQQLKITIDDDGKGYNTEEQEEGNGLQNMKKRAEKLNAELKIHSKIASGTQVKLNIPIDTENT</sequence>
<dbReference type="Gene3D" id="1.25.40.10">
    <property type="entry name" value="Tetratricopeptide repeat domain"/>
    <property type="match status" value="2"/>
</dbReference>
<organism evidence="13 14">
    <name type="scientific">Psychroflexus planctonicus</name>
    <dbReference type="NCBI Taxonomy" id="1526575"/>
    <lineage>
        <taxon>Bacteria</taxon>
        <taxon>Pseudomonadati</taxon>
        <taxon>Bacteroidota</taxon>
        <taxon>Flavobacteriia</taxon>
        <taxon>Flavobacteriales</taxon>
        <taxon>Flavobacteriaceae</taxon>
        <taxon>Psychroflexus</taxon>
    </lineage>
</organism>
<evidence type="ECO:0000313" key="14">
    <source>
        <dbReference type="Proteomes" id="UP000599179"/>
    </source>
</evidence>
<dbReference type="SUPFAM" id="SSF48452">
    <property type="entry name" value="TPR-like"/>
    <property type="match status" value="2"/>
</dbReference>
<dbReference type="Gene3D" id="1.20.5.1930">
    <property type="match status" value="1"/>
</dbReference>
<keyword evidence="14" id="KW-1185">Reference proteome</keyword>
<reference evidence="14" key="1">
    <citation type="journal article" date="2019" name="Int. J. Syst. Evol. Microbiol.">
        <title>The Global Catalogue of Microorganisms (GCM) 10K type strain sequencing project: providing services to taxonomists for standard genome sequencing and annotation.</title>
        <authorList>
            <consortium name="The Broad Institute Genomics Platform"/>
            <consortium name="The Broad Institute Genome Sequencing Center for Infectious Disease"/>
            <person name="Wu L."/>
            <person name="Ma J."/>
        </authorList>
    </citation>
    <scope>NUCLEOTIDE SEQUENCE [LARGE SCALE GENOMIC DNA]</scope>
    <source>
        <strain evidence="14">CGMCC 1.12931</strain>
    </source>
</reference>
<keyword evidence="3" id="KW-0597">Phosphoprotein</keyword>
<gene>
    <name evidence="13" type="ORF">GCM10010832_10070</name>
</gene>
<evidence type="ECO:0000256" key="4">
    <source>
        <dbReference type="ARBA" id="ARBA00022679"/>
    </source>
</evidence>
<feature type="repeat" description="TPR" evidence="9">
    <location>
        <begin position="166"/>
        <end position="199"/>
    </location>
</feature>
<dbReference type="EMBL" id="BMGM01000004">
    <property type="protein sequence ID" value="GGE31734.1"/>
    <property type="molecule type" value="Genomic_DNA"/>
</dbReference>
<dbReference type="InterPro" id="IPR011712">
    <property type="entry name" value="Sig_transdc_His_kin_sub3_dim/P"/>
</dbReference>
<evidence type="ECO:0000256" key="1">
    <source>
        <dbReference type="ARBA" id="ARBA00000085"/>
    </source>
</evidence>
<keyword evidence="7" id="KW-0067">ATP-binding</keyword>
<dbReference type="Gene3D" id="3.30.565.10">
    <property type="entry name" value="Histidine kinase-like ATPase, C-terminal domain"/>
    <property type="match status" value="1"/>
</dbReference>
<dbReference type="Pfam" id="PF13424">
    <property type="entry name" value="TPR_12"/>
    <property type="match status" value="1"/>
</dbReference>
<proteinExistence type="predicted"/>
<keyword evidence="11" id="KW-0472">Membrane</keyword>
<evidence type="ECO:0000313" key="13">
    <source>
        <dbReference type="EMBL" id="GGE31734.1"/>
    </source>
</evidence>
<dbReference type="PANTHER" id="PTHR24421:SF10">
    <property type="entry name" value="NITRATE_NITRITE SENSOR PROTEIN NARQ"/>
    <property type="match status" value="1"/>
</dbReference>
<dbReference type="InterPro" id="IPR019734">
    <property type="entry name" value="TPR_rpt"/>
</dbReference>
<feature type="domain" description="Histidine kinase" evidence="12">
    <location>
        <begin position="464"/>
        <end position="658"/>
    </location>
</feature>
<keyword evidence="6" id="KW-0418">Kinase</keyword>
<dbReference type="PANTHER" id="PTHR24421">
    <property type="entry name" value="NITRATE/NITRITE SENSOR PROTEIN NARX-RELATED"/>
    <property type="match status" value="1"/>
</dbReference>
<dbReference type="EC" id="2.7.13.3" evidence="2"/>
<accession>A0ABQ1SDR9</accession>
<feature type="transmembrane region" description="Helical" evidence="11">
    <location>
        <begin position="405"/>
        <end position="425"/>
    </location>
</feature>
<dbReference type="SMART" id="SM00028">
    <property type="entry name" value="TPR"/>
    <property type="match status" value="6"/>
</dbReference>
<dbReference type="PROSITE" id="PS50005">
    <property type="entry name" value="TPR"/>
    <property type="match status" value="2"/>
</dbReference>
<dbReference type="InterPro" id="IPR011990">
    <property type="entry name" value="TPR-like_helical_dom_sf"/>
</dbReference>
<comment type="catalytic activity">
    <reaction evidence="1">
        <text>ATP + protein L-histidine = ADP + protein N-phospho-L-histidine.</text>
        <dbReference type="EC" id="2.7.13.3"/>
    </reaction>
</comment>
<keyword evidence="9" id="KW-0802">TPR repeat</keyword>
<evidence type="ECO:0000256" key="11">
    <source>
        <dbReference type="SAM" id="Phobius"/>
    </source>
</evidence>
<evidence type="ECO:0000256" key="8">
    <source>
        <dbReference type="ARBA" id="ARBA00023012"/>
    </source>
</evidence>
<keyword evidence="8" id="KW-0902">Two-component regulatory system</keyword>
<keyword evidence="11" id="KW-0812">Transmembrane</keyword>
<dbReference type="Pfam" id="PF02518">
    <property type="entry name" value="HATPase_c"/>
    <property type="match status" value="1"/>
</dbReference>
<evidence type="ECO:0000256" key="9">
    <source>
        <dbReference type="PROSITE-ProRule" id="PRU00339"/>
    </source>
</evidence>
<dbReference type="InterPro" id="IPR003594">
    <property type="entry name" value="HATPase_dom"/>
</dbReference>
<evidence type="ECO:0000256" key="7">
    <source>
        <dbReference type="ARBA" id="ARBA00022840"/>
    </source>
</evidence>
<keyword evidence="11" id="KW-1133">Transmembrane helix</keyword>
<dbReference type="InterPro" id="IPR050482">
    <property type="entry name" value="Sensor_HK_TwoCompSys"/>
</dbReference>
<evidence type="ECO:0000256" key="10">
    <source>
        <dbReference type="SAM" id="Coils"/>
    </source>
</evidence>
<name>A0ABQ1SDR9_9FLAO</name>
<dbReference type="RefSeq" id="WP_188458013.1">
    <property type="nucleotide sequence ID" value="NZ_BMGM01000004.1"/>
</dbReference>